<gene>
    <name evidence="1" type="ORF">E2C06_18660</name>
</gene>
<reference evidence="1 2" key="1">
    <citation type="journal article" date="2016" name="J. Microbiol.">
        <title>Dankookia rubra gen. nov., sp. nov., an alphaproteobacterium isolated from sediment of a shallow stream.</title>
        <authorList>
            <person name="Kim W.H."/>
            <person name="Kim D.H."/>
            <person name="Kang K."/>
            <person name="Ahn T.Y."/>
        </authorList>
    </citation>
    <scope>NUCLEOTIDE SEQUENCE [LARGE SCALE GENOMIC DNA]</scope>
    <source>
        <strain evidence="1 2">JCM30602</strain>
    </source>
</reference>
<sequence>MSTDLDKLVVEAEADRLSGIYVRITMLARAQRIDFIRAGREAVAEGLVSAADWLMVREAMGRQ</sequence>
<proteinExistence type="predicted"/>
<dbReference type="AlphaFoldDB" id="A0A4V3A9Z0"/>
<protein>
    <submittedName>
        <fullName evidence="1">Uncharacterized protein</fullName>
    </submittedName>
</protein>
<dbReference type="EMBL" id="SMSJ01000026">
    <property type="protein sequence ID" value="TDH61125.1"/>
    <property type="molecule type" value="Genomic_DNA"/>
</dbReference>
<organism evidence="1 2">
    <name type="scientific">Dankookia rubra</name>
    <dbReference type="NCBI Taxonomy" id="1442381"/>
    <lineage>
        <taxon>Bacteria</taxon>
        <taxon>Pseudomonadati</taxon>
        <taxon>Pseudomonadota</taxon>
        <taxon>Alphaproteobacteria</taxon>
        <taxon>Acetobacterales</taxon>
        <taxon>Roseomonadaceae</taxon>
        <taxon>Dankookia</taxon>
    </lineage>
</organism>
<comment type="caution">
    <text evidence="1">The sequence shown here is derived from an EMBL/GenBank/DDBJ whole genome shotgun (WGS) entry which is preliminary data.</text>
</comment>
<dbReference type="RefSeq" id="WP_133290121.1">
    <property type="nucleotide sequence ID" value="NZ_SMSJ01000026.1"/>
</dbReference>
<accession>A0A4V3A9Z0</accession>
<dbReference type="Proteomes" id="UP000295096">
    <property type="component" value="Unassembled WGS sequence"/>
</dbReference>
<evidence type="ECO:0000313" key="1">
    <source>
        <dbReference type="EMBL" id="TDH61125.1"/>
    </source>
</evidence>
<name>A0A4V3A9Z0_9PROT</name>
<keyword evidence="2" id="KW-1185">Reference proteome</keyword>
<dbReference type="OrthoDB" id="7288979at2"/>
<evidence type="ECO:0000313" key="2">
    <source>
        <dbReference type="Proteomes" id="UP000295096"/>
    </source>
</evidence>